<keyword evidence="1" id="KW-0812">Transmembrane</keyword>
<keyword evidence="1" id="KW-0472">Membrane</keyword>
<dbReference type="Proteomes" id="UP001412239">
    <property type="component" value="Unassembled WGS sequence"/>
</dbReference>
<feature type="transmembrane region" description="Helical" evidence="1">
    <location>
        <begin position="20"/>
        <end position="40"/>
    </location>
</feature>
<keyword evidence="3" id="KW-1185">Reference proteome</keyword>
<proteinExistence type="predicted"/>
<feature type="transmembrane region" description="Helical" evidence="1">
    <location>
        <begin position="61"/>
        <end position="81"/>
    </location>
</feature>
<evidence type="ECO:0000256" key="1">
    <source>
        <dbReference type="SAM" id="Phobius"/>
    </source>
</evidence>
<reference evidence="2" key="1">
    <citation type="submission" date="2015-10" db="EMBL/GenBank/DDBJ databases">
        <authorList>
            <person name="Regsiter A."/>
            <person name="william w."/>
        </authorList>
    </citation>
    <scope>NUCLEOTIDE SEQUENCE</scope>
    <source>
        <strain evidence="2">Montdore</strain>
    </source>
</reference>
<sequence length="82" mass="8984">MVPSTRKEVQQPQRKVPRAIVLPVAAAGMTGVVLFGHNIDCSAGREASIRICIISRQQTRARLRAITVSASGGFGLFFFFFF</sequence>
<organism evidence="2 3">
    <name type="scientific">Tuber aestivum</name>
    <name type="common">summer truffle</name>
    <dbReference type="NCBI Taxonomy" id="59557"/>
    <lineage>
        <taxon>Eukaryota</taxon>
        <taxon>Fungi</taxon>
        <taxon>Dikarya</taxon>
        <taxon>Ascomycota</taxon>
        <taxon>Pezizomycotina</taxon>
        <taxon>Pezizomycetes</taxon>
        <taxon>Pezizales</taxon>
        <taxon>Tuberaceae</taxon>
        <taxon>Tuber</taxon>
    </lineage>
</organism>
<evidence type="ECO:0000313" key="3">
    <source>
        <dbReference type="Proteomes" id="UP001412239"/>
    </source>
</evidence>
<dbReference type="AlphaFoldDB" id="A0A292Q6L0"/>
<dbReference type="EMBL" id="LN890948">
    <property type="protein sequence ID" value="CUS15379.1"/>
    <property type="molecule type" value="Genomic_DNA"/>
</dbReference>
<evidence type="ECO:0000313" key="2">
    <source>
        <dbReference type="EMBL" id="CUS15379.1"/>
    </source>
</evidence>
<keyword evidence="1" id="KW-1133">Transmembrane helix</keyword>
<name>A0A292Q6L0_9PEZI</name>
<protein>
    <submittedName>
        <fullName evidence="2">Uncharacterized protein</fullName>
    </submittedName>
</protein>
<accession>A0A292Q6L0</accession>
<gene>
    <name evidence="2" type="ORF">GSTUAT00000636001</name>
</gene>